<gene>
    <name evidence="6" type="ORF">AVL61_00460</name>
</gene>
<dbReference type="InterPro" id="IPR038770">
    <property type="entry name" value="Na+/solute_symporter_sf"/>
</dbReference>
<feature type="transmembrane region" description="Helical" evidence="5">
    <location>
        <begin position="253"/>
        <end position="276"/>
    </location>
</feature>
<dbReference type="PANTHER" id="PTHR10361">
    <property type="entry name" value="SODIUM-BILE ACID COTRANSPORTER"/>
    <property type="match status" value="1"/>
</dbReference>
<reference evidence="7" key="1">
    <citation type="submission" date="2015-12" db="EMBL/GenBank/DDBJ databases">
        <authorList>
            <person name="Nair G.R."/>
            <person name="Kaur G."/>
            <person name="Mayilraj S."/>
        </authorList>
    </citation>
    <scope>NUCLEOTIDE SEQUENCE [LARGE SCALE GENOMIC DNA]</scope>
    <source>
        <strain evidence="7">CD08_4</strain>
    </source>
</reference>
<evidence type="ECO:0000313" key="7">
    <source>
        <dbReference type="Proteomes" id="UP000053512"/>
    </source>
</evidence>
<dbReference type="InterPro" id="IPR002657">
    <property type="entry name" value="BilAc:Na_symport/Acr3"/>
</dbReference>
<evidence type="ECO:0000256" key="3">
    <source>
        <dbReference type="ARBA" id="ARBA00022989"/>
    </source>
</evidence>
<dbReference type="Pfam" id="PF01758">
    <property type="entry name" value="SBF"/>
    <property type="match status" value="1"/>
</dbReference>
<proteinExistence type="predicted"/>
<dbReference type="EMBL" id="LQBK01000004">
    <property type="protein sequence ID" value="KUG61440.1"/>
    <property type="molecule type" value="Genomic_DNA"/>
</dbReference>
<feature type="transmembrane region" description="Helical" evidence="5">
    <location>
        <begin position="169"/>
        <end position="186"/>
    </location>
</feature>
<feature type="transmembrane region" description="Helical" evidence="5">
    <location>
        <begin position="12"/>
        <end position="32"/>
    </location>
</feature>
<feature type="transmembrane region" description="Helical" evidence="5">
    <location>
        <begin position="192"/>
        <end position="214"/>
    </location>
</feature>
<dbReference type="Proteomes" id="UP000053512">
    <property type="component" value="Unassembled WGS sequence"/>
</dbReference>
<protein>
    <recommendedName>
        <fullName evidence="8">Transporter</fullName>
    </recommendedName>
</protein>
<keyword evidence="2 5" id="KW-0812">Transmembrane</keyword>
<keyword evidence="4 5" id="KW-0472">Membrane</keyword>
<feature type="transmembrane region" description="Helical" evidence="5">
    <location>
        <begin position="105"/>
        <end position="126"/>
    </location>
</feature>
<name>A0A0W8IP75_KOCRO</name>
<evidence type="ECO:0008006" key="8">
    <source>
        <dbReference type="Google" id="ProtNLM"/>
    </source>
</evidence>
<dbReference type="PANTHER" id="PTHR10361:SF28">
    <property type="entry name" value="P3 PROTEIN-RELATED"/>
    <property type="match status" value="1"/>
</dbReference>
<organism evidence="6 7">
    <name type="scientific">Kocuria rosea subsp. polaris</name>
    <dbReference type="NCBI Taxonomy" id="136273"/>
    <lineage>
        <taxon>Bacteria</taxon>
        <taxon>Bacillati</taxon>
        <taxon>Actinomycetota</taxon>
        <taxon>Actinomycetes</taxon>
        <taxon>Micrococcales</taxon>
        <taxon>Micrococcaceae</taxon>
        <taxon>Kocuria</taxon>
    </lineage>
</organism>
<dbReference type="RefSeq" id="WP_058872856.1">
    <property type="nucleotide sequence ID" value="NZ_LQBK01000004.1"/>
</dbReference>
<evidence type="ECO:0000256" key="5">
    <source>
        <dbReference type="SAM" id="Phobius"/>
    </source>
</evidence>
<comment type="caution">
    <text evidence="6">The sequence shown here is derived from an EMBL/GenBank/DDBJ whole genome shotgun (WGS) entry which is preliminary data.</text>
</comment>
<feature type="transmembrane region" description="Helical" evidence="5">
    <location>
        <begin position="75"/>
        <end position="93"/>
    </location>
</feature>
<keyword evidence="3 5" id="KW-1133">Transmembrane helix</keyword>
<evidence type="ECO:0000256" key="4">
    <source>
        <dbReference type="ARBA" id="ARBA00023136"/>
    </source>
</evidence>
<dbReference type="Gene3D" id="1.20.1530.20">
    <property type="match status" value="1"/>
</dbReference>
<evidence type="ECO:0000313" key="6">
    <source>
        <dbReference type="EMBL" id="KUG61440.1"/>
    </source>
</evidence>
<dbReference type="AlphaFoldDB" id="A0A0W8IP75"/>
<evidence type="ECO:0000256" key="2">
    <source>
        <dbReference type="ARBA" id="ARBA00022692"/>
    </source>
</evidence>
<accession>A0A0W8IP75</accession>
<sequence length="291" mass="29474">MDLQTATDAVAAVAVPLFAVTSMVAVGLGHTVQQFLAPLKDVRLVLAGMAANFVVAPAVAFGVVSALGIPDEARIGLMVLACAAGAPFVLKLSKLARADMAVSSSLLAVMLLATIGYMPVALPVLLPGVEVAPGAIASVLLLTMFLPLVGAVLLRQFTPAAARLAQGHVGRLSLVAMIVMLVNQFVADHRELAGLAGTGTFAAILAFIALNFGLGWVLGSWRSGGGAVLGISASQRNMGAATVVVLANFEDSLAVPTVVLAGFLALIVLVPVAHWLGRGAEPPVGEALAAH</sequence>
<feature type="transmembrane region" description="Helical" evidence="5">
    <location>
        <begin position="132"/>
        <end position="157"/>
    </location>
</feature>
<feature type="transmembrane region" description="Helical" evidence="5">
    <location>
        <begin position="44"/>
        <end position="69"/>
    </location>
</feature>
<dbReference type="GO" id="GO:0016020">
    <property type="term" value="C:membrane"/>
    <property type="evidence" value="ECO:0007669"/>
    <property type="project" value="UniProtKB-SubCell"/>
</dbReference>
<evidence type="ECO:0000256" key="1">
    <source>
        <dbReference type="ARBA" id="ARBA00004141"/>
    </source>
</evidence>
<dbReference type="InterPro" id="IPR004710">
    <property type="entry name" value="Bilac:Na_transpt"/>
</dbReference>
<comment type="subcellular location">
    <subcellularLocation>
        <location evidence="1">Membrane</location>
        <topology evidence="1">Multi-pass membrane protein</topology>
    </subcellularLocation>
</comment>